<evidence type="ECO:0000259" key="9">
    <source>
        <dbReference type="Pfam" id="PF03936"/>
    </source>
</evidence>
<feature type="domain" description="Terpene synthase metal-binding" evidence="9">
    <location>
        <begin position="291"/>
        <end position="529"/>
    </location>
</feature>
<dbReference type="Gene3D" id="1.10.600.10">
    <property type="entry name" value="Farnesyl Diphosphate Synthase"/>
    <property type="match status" value="1"/>
</dbReference>
<organism evidence="10 11">
    <name type="scientific">Arabis alpina</name>
    <name type="common">Alpine rock-cress</name>
    <dbReference type="NCBI Taxonomy" id="50452"/>
    <lineage>
        <taxon>Eukaryota</taxon>
        <taxon>Viridiplantae</taxon>
        <taxon>Streptophyta</taxon>
        <taxon>Embryophyta</taxon>
        <taxon>Tracheophyta</taxon>
        <taxon>Spermatophyta</taxon>
        <taxon>Magnoliopsida</taxon>
        <taxon>eudicotyledons</taxon>
        <taxon>Gunneridae</taxon>
        <taxon>Pentapetalae</taxon>
        <taxon>rosids</taxon>
        <taxon>malvids</taxon>
        <taxon>Brassicales</taxon>
        <taxon>Brassicaceae</taxon>
        <taxon>Arabideae</taxon>
        <taxon>Arabis</taxon>
    </lineage>
</organism>
<proteinExistence type="predicted"/>
<comment type="cofactor">
    <cofactor evidence="2">
        <name>Mg(2+)</name>
        <dbReference type="ChEBI" id="CHEBI:18420"/>
    </cofactor>
</comment>
<comment type="cofactor">
    <cofactor evidence="1">
        <name>Mn(2+)</name>
        <dbReference type="ChEBI" id="CHEBI:29035"/>
    </cofactor>
</comment>
<feature type="region of interest" description="Disordered" evidence="7">
    <location>
        <begin position="565"/>
        <end position="596"/>
    </location>
</feature>
<dbReference type="GO" id="GO:0016102">
    <property type="term" value="P:diterpenoid biosynthetic process"/>
    <property type="evidence" value="ECO:0007669"/>
    <property type="project" value="InterPro"/>
</dbReference>
<dbReference type="Gramene" id="KFK22268">
    <property type="protein sequence ID" value="KFK22268"/>
    <property type="gene ID" value="AALP_AAs66747U002500"/>
</dbReference>
<dbReference type="InterPro" id="IPR001906">
    <property type="entry name" value="Terpene_synth_N"/>
</dbReference>
<evidence type="ECO:0000256" key="1">
    <source>
        <dbReference type="ARBA" id="ARBA00001936"/>
    </source>
</evidence>
<evidence type="ECO:0000259" key="8">
    <source>
        <dbReference type="Pfam" id="PF01397"/>
    </source>
</evidence>
<dbReference type="PANTHER" id="PTHR31225">
    <property type="entry name" value="OS04G0344100 PROTEIN-RELATED"/>
    <property type="match status" value="1"/>
</dbReference>
<evidence type="ECO:0000313" key="11">
    <source>
        <dbReference type="Proteomes" id="UP000029120"/>
    </source>
</evidence>
<evidence type="ECO:0000256" key="7">
    <source>
        <dbReference type="SAM" id="MobiDB-lite"/>
    </source>
</evidence>
<dbReference type="GO" id="GO:0010333">
    <property type="term" value="F:terpene synthase activity"/>
    <property type="evidence" value="ECO:0007669"/>
    <property type="project" value="InterPro"/>
</dbReference>
<evidence type="ECO:0000256" key="3">
    <source>
        <dbReference type="ARBA" id="ARBA00022723"/>
    </source>
</evidence>
<name>A0A087FXB6_ARAAL</name>
<keyword evidence="11" id="KW-1185">Reference proteome</keyword>
<dbReference type="FunFam" id="1.50.10.130:FF:000001">
    <property type="entry name" value="Isoprene synthase, chloroplastic"/>
    <property type="match status" value="1"/>
</dbReference>
<dbReference type="OMA" id="NHINSMI"/>
<dbReference type="InterPro" id="IPR008930">
    <property type="entry name" value="Terpenoid_cyclase/PrenylTrfase"/>
</dbReference>
<dbReference type="InterPro" id="IPR050148">
    <property type="entry name" value="Terpene_synthase-like"/>
</dbReference>
<dbReference type="InterPro" id="IPR008949">
    <property type="entry name" value="Isoprenoid_synthase_dom_sf"/>
</dbReference>
<dbReference type="GO" id="GO:0000287">
    <property type="term" value="F:magnesium ion binding"/>
    <property type="evidence" value="ECO:0007669"/>
    <property type="project" value="InterPro"/>
</dbReference>
<keyword evidence="5" id="KW-0464">Manganese</keyword>
<dbReference type="EMBL" id="KL990937">
    <property type="protein sequence ID" value="KFK22268.1"/>
    <property type="molecule type" value="Genomic_DNA"/>
</dbReference>
<dbReference type="SUPFAM" id="SSF48239">
    <property type="entry name" value="Terpenoid cyclases/Protein prenyltransferases"/>
    <property type="match status" value="1"/>
</dbReference>
<sequence length="651" mass="75216">MANYNISLCSPFVINARHQNTQRFPCNTVSKTESSGQPVTIRRSANYSPPLWDHQYLLSLENIYAKEVEVVEKAKLLKDEVRRRLDETDGSLEQLEMIDSLQRLGISYHYKHEIHIILKKIHDQRGEIGRESQDLYATALEFFLLRQHGFDVSQDDFDVYKNNIGVFKETLYNEIKGLLYLYEASYYSMDLDFKLKEARTFANERLSEFVKENSKTICGRDEVYMLEMVKRALAMPYHWRIQRLEARWYMDVYRNKLGMNPLLLEFAALDFNMLQANHQEELKLISSWWNSLGLVKQLDFVRDRVTECYFWSIGMFYEPEFKYYRKIITKLFMLITIMDDIYDIYGTLEELEIFTNVVEKWDVNHVERLPEYMKICFLFLYNEINQIGFDVLRDKGINVIPYLKQVWADLFKTFLTEAKWYKTGHKPSFEEYMQNGLISSSVPTTLLHLFSVLPDHMSDQTLTDVSKNHHPIIQSSATIFRLANDLATSKDEMARGDSPKSVQCYMYETRANEEEARGHMKNMISASWDIINSDFKTAHTSSLPRGLVAAAANLNRVPVSRCAVSREASGGSGGGSGEGGSSGSERSRSSGFGRGSDEILINTEMSEVIALDRHFSDVADPCMGFRLITGEVPRVRIMASQRGISVEEKKI</sequence>
<dbReference type="CDD" id="cd00684">
    <property type="entry name" value="Terpene_cyclase_plant_C1"/>
    <property type="match status" value="1"/>
</dbReference>
<dbReference type="Pfam" id="PF03936">
    <property type="entry name" value="Terpene_synth_C"/>
    <property type="match status" value="1"/>
</dbReference>
<keyword evidence="4" id="KW-0460">Magnesium</keyword>
<dbReference type="eggNOG" id="ENOG502QUH3">
    <property type="taxonomic scope" value="Eukaryota"/>
</dbReference>
<dbReference type="Proteomes" id="UP000029120">
    <property type="component" value="Unassembled WGS sequence"/>
</dbReference>
<dbReference type="Pfam" id="PF01397">
    <property type="entry name" value="Terpene_synth"/>
    <property type="match status" value="1"/>
</dbReference>
<evidence type="ECO:0000256" key="5">
    <source>
        <dbReference type="ARBA" id="ARBA00023211"/>
    </source>
</evidence>
<dbReference type="Gene3D" id="1.50.10.130">
    <property type="entry name" value="Terpene synthase, N-terminal domain"/>
    <property type="match status" value="1"/>
</dbReference>
<evidence type="ECO:0000256" key="6">
    <source>
        <dbReference type="ARBA" id="ARBA00023239"/>
    </source>
</evidence>
<dbReference type="InterPro" id="IPR005630">
    <property type="entry name" value="Terpene_synthase_metal-bd"/>
</dbReference>
<dbReference type="InterPro" id="IPR036965">
    <property type="entry name" value="Terpene_synth_N_sf"/>
</dbReference>
<dbReference type="FunFam" id="1.10.600.10:FF:000007">
    <property type="entry name" value="Isoprene synthase, chloroplastic"/>
    <property type="match status" value="1"/>
</dbReference>
<dbReference type="AlphaFoldDB" id="A0A087FXB6"/>
<gene>
    <name evidence="10" type="ORF">AALP_AAs66747U002500</name>
</gene>
<feature type="domain" description="Terpene synthase N-terminal" evidence="8">
    <location>
        <begin position="51"/>
        <end position="233"/>
    </location>
</feature>
<dbReference type="SFLD" id="SFLDG01019">
    <property type="entry name" value="Terpene_Cyclase_Like_1_C_Termi"/>
    <property type="match status" value="1"/>
</dbReference>
<dbReference type="InterPro" id="IPR034741">
    <property type="entry name" value="Terpene_cyclase-like_1_C"/>
</dbReference>
<dbReference type="SUPFAM" id="SSF48576">
    <property type="entry name" value="Terpenoid synthases"/>
    <property type="match status" value="1"/>
</dbReference>
<evidence type="ECO:0000256" key="4">
    <source>
        <dbReference type="ARBA" id="ARBA00022842"/>
    </source>
</evidence>
<feature type="compositionally biased region" description="Gly residues" evidence="7">
    <location>
        <begin position="570"/>
        <end position="582"/>
    </location>
</feature>
<accession>A0A087FXB6</accession>
<dbReference type="OrthoDB" id="1936865at2759"/>
<keyword evidence="3" id="KW-0479">Metal-binding</keyword>
<dbReference type="SFLD" id="SFLDS00005">
    <property type="entry name" value="Isoprenoid_Synthase_Type_I"/>
    <property type="match status" value="1"/>
</dbReference>
<dbReference type="InterPro" id="IPR044814">
    <property type="entry name" value="Terpene_cyclase_plant_C1"/>
</dbReference>
<evidence type="ECO:0000313" key="10">
    <source>
        <dbReference type="EMBL" id="KFK22268.1"/>
    </source>
</evidence>
<protein>
    <submittedName>
        <fullName evidence="10">Uncharacterized protein</fullName>
    </submittedName>
</protein>
<keyword evidence="6" id="KW-0456">Lyase</keyword>
<reference evidence="11" key="1">
    <citation type="journal article" date="2015" name="Nat. Plants">
        <title>Genome expansion of Arabis alpina linked with retrotransposition and reduced symmetric DNA methylation.</title>
        <authorList>
            <person name="Willing E.M."/>
            <person name="Rawat V."/>
            <person name="Mandakova T."/>
            <person name="Maumus F."/>
            <person name="James G.V."/>
            <person name="Nordstroem K.J."/>
            <person name="Becker C."/>
            <person name="Warthmann N."/>
            <person name="Chica C."/>
            <person name="Szarzynska B."/>
            <person name="Zytnicki M."/>
            <person name="Albani M.C."/>
            <person name="Kiefer C."/>
            <person name="Bergonzi S."/>
            <person name="Castaings L."/>
            <person name="Mateos J.L."/>
            <person name="Berns M.C."/>
            <person name="Bujdoso N."/>
            <person name="Piofczyk T."/>
            <person name="de Lorenzo L."/>
            <person name="Barrero-Sicilia C."/>
            <person name="Mateos I."/>
            <person name="Piednoel M."/>
            <person name="Hagmann J."/>
            <person name="Chen-Min-Tao R."/>
            <person name="Iglesias-Fernandez R."/>
            <person name="Schuster S.C."/>
            <person name="Alonso-Blanco C."/>
            <person name="Roudier F."/>
            <person name="Carbonero P."/>
            <person name="Paz-Ares J."/>
            <person name="Davis S.J."/>
            <person name="Pecinka A."/>
            <person name="Quesneville H."/>
            <person name="Colot V."/>
            <person name="Lysak M.A."/>
            <person name="Weigel D."/>
            <person name="Coupland G."/>
            <person name="Schneeberger K."/>
        </authorList>
    </citation>
    <scope>NUCLEOTIDE SEQUENCE [LARGE SCALE GENOMIC DNA]</scope>
    <source>
        <strain evidence="11">cv. Pajares</strain>
    </source>
</reference>
<evidence type="ECO:0000256" key="2">
    <source>
        <dbReference type="ARBA" id="ARBA00001946"/>
    </source>
</evidence>
<dbReference type="PANTHER" id="PTHR31225:SF129">
    <property type="entry name" value="(RAPE) HYPOTHETICAL PROTEIN"/>
    <property type="match status" value="1"/>
</dbReference>